<dbReference type="PIRSF" id="PIRSF018266">
    <property type="entry name" value="FecR"/>
    <property type="match status" value="1"/>
</dbReference>
<dbReference type="InterPro" id="IPR006860">
    <property type="entry name" value="FecR"/>
</dbReference>
<dbReference type="GO" id="GO:0016989">
    <property type="term" value="F:sigma factor antagonist activity"/>
    <property type="evidence" value="ECO:0007669"/>
    <property type="project" value="TreeGrafter"/>
</dbReference>
<organism evidence="3 4">
    <name type="scientific">Achromobacter insolitus</name>
    <dbReference type="NCBI Taxonomy" id="217204"/>
    <lineage>
        <taxon>Bacteria</taxon>
        <taxon>Pseudomonadati</taxon>
        <taxon>Pseudomonadota</taxon>
        <taxon>Betaproteobacteria</taxon>
        <taxon>Burkholderiales</taxon>
        <taxon>Alcaligenaceae</taxon>
        <taxon>Achromobacter</taxon>
    </lineage>
</organism>
<protein>
    <submittedName>
        <fullName evidence="3">Protein FecR</fullName>
    </submittedName>
</protein>
<sequence length="314" mass="34049">MTPLDMRSREAAIEWQVCLSSGQASDADRRAFDQWLAENPSHGAAWQRLNAALDGTLHRLRPGLLADGNPLRRSLVGPQLAQRRRLGKLVLAGGTVLLGAGAADRYVPLRHLTAGYVTRTAERRRVALPDGNMMELDARSAATLDGQYGVQVSSGAAIFEVAAGQGLQVHLPHGAVRLAQGRAMVRCASERSFCLALSGTAQVSTLAGIHRQLAPGQSVWFDAQQIDAVQDNQGYAAAWSNGELEVHDEPLQTVIAALARYRPGWLRASPQASRLRVTGLFRLDDSDRALAALTHTLPIRLQRLSSWYVMIDLA</sequence>
<dbReference type="AlphaFoldDB" id="A0A6S7F1I2"/>
<dbReference type="RefSeq" id="WP_175200447.1">
    <property type="nucleotide sequence ID" value="NZ_CADILH010000004.1"/>
</dbReference>
<evidence type="ECO:0000313" key="4">
    <source>
        <dbReference type="Proteomes" id="UP000494183"/>
    </source>
</evidence>
<feature type="domain" description="FecR protein" evidence="1">
    <location>
        <begin position="116"/>
        <end position="192"/>
    </location>
</feature>
<dbReference type="EMBL" id="CADILH010000004">
    <property type="protein sequence ID" value="CAB3932304.1"/>
    <property type="molecule type" value="Genomic_DNA"/>
</dbReference>
<feature type="domain" description="FecR N-terminal" evidence="2">
    <location>
        <begin position="10"/>
        <end position="50"/>
    </location>
</feature>
<dbReference type="Gene3D" id="2.60.120.1440">
    <property type="match status" value="1"/>
</dbReference>
<dbReference type="InterPro" id="IPR012373">
    <property type="entry name" value="Ferrdict_sens_TM"/>
</dbReference>
<dbReference type="PANTHER" id="PTHR30273:SF2">
    <property type="entry name" value="PROTEIN FECR"/>
    <property type="match status" value="1"/>
</dbReference>
<evidence type="ECO:0000259" key="1">
    <source>
        <dbReference type="Pfam" id="PF04773"/>
    </source>
</evidence>
<reference evidence="3 4" key="1">
    <citation type="submission" date="2020-04" db="EMBL/GenBank/DDBJ databases">
        <authorList>
            <person name="De Canck E."/>
        </authorList>
    </citation>
    <scope>NUCLEOTIDE SEQUENCE [LARGE SCALE GENOMIC DNA]</scope>
    <source>
        <strain evidence="3 4">LMG 6000</strain>
    </source>
</reference>
<evidence type="ECO:0000259" key="2">
    <source>
        <dbReference type="Pfam" id="PF16220"/>
    </source>
</evidence>
<gene>
    <name evidence="3" type="primary">fecR_6</name>
    <name evidence="3" type="ORF">LMG6000_02525</name>
</gene>
<accession>A0A6S7F1I2</accession>
<evidence type="ECO:0000313" key="3">
    <source>
        <dbReference type="EMBL" id="CAB3932304.1"/>
    </source>
</evidence>
<dbReference type="Proteomes" id="UP000494183">
    <property type="component" value="Unassembled WGS sequence"/>
</dbReference>
<dbReference type="Pfam" id="PF04773">
    <property type="entry name" value="FecR"/>
    <property type="match status" value="1"/>
</dbReference>
<dbReference type="Pfam" id="PF16220">
    <property type="entry name" value="DUF4880"/>
    <property type="match status" value="1"/>
</dbReference>
<name>A0A6S7F1I2_9BURK</name>
<dbReference type="InterPro" id="IPR032623">
    <property type="entry name" value="FecR_N"/>
</dbReference>
<keyword evidence="4" id="KW-1185">Reference proteome</keyword>
<dbReference type="PANTHER" id="PTHR30273">
    <property type="entry name" value="PERIPLASMIC SIGNAL SENSOR AND SIGMA FACTOR ACTIVATOR FECR-RELATED"/>
    <property type="match status" value="1"/>
</dbReference>
<proteinExistence type="predicted"/>